<evidence type="ECO:0000313" key="3">
    <source>
        <dbReference type="Proteomes" id="UP000189229"/>
    </source>
</evidence>
<evidence type="ECO:0000313" key="2">
    <source>
        <dbReference type="EMBL" id="OOK82848.1"/>
    </source>
</evidence>
<feature type="transmembrane region" description="Helical" evidence="1">
    <location>
        <begin position="20"/>
        <end position="42"/>
    </location>
</feature>
<name>A0A1V3XUS9_MYCKA</name>
<gene>
    <name evidence="2" type="ORF">BZL30_0976</name>
</gene>
<reference evidence="2 3" key="1">
    <citation type="submission" date="2017-02" db="EMBL/GenBank/DDBJ databases">
        <title>Complete genome sequences of Mycobacterium kansasii strains isolated from rhesus macaques.</title>
        <authorList>
            <person name="Panda A."/>
            <person name="Nagaraj S."/>
            <person name="Zhao X."/>
            <person name="Tettelin H."/>
            <person name="Detolla L.J."/>
        </authorList>
    </citation>
    <scope>NUCLEOTIDE SEQUENCE [LARGE SCALE GENOMIC DNA]</scope>
    <source>
        <strain evidence="2 3">11-3813</strain>
    </source>
</reference>
<comment type="caution">
    <text evidence="2">The sequence shown here is derived from an EMBL/GenBank/DDBJ whole genome shotgun (WGS) entry which is preliminary data.</text>
</comment>
<keyword evidence="1" id="KW-0812">Transmembrane</keyword>
<organism evidence="2 3">
    <name type="scientific">Mycobacterium kansasii</name>
    <dbReference type="NCBI Taxonomy" id="1768"/>
    <lineage>
        <taxon>Bacteria</taxon>
        <taxon>Bacillati</taxon>
        <taxon>Actinomycetota</taxon>
        <taxon>Actinomycetes</taxon>
        <taxon>Mycobacteriales</taxon>
        <taxon>Mycobacteriaceae</taxon>
        <taxon>Mycobacterium</taxon>
    </lineage>
</organism>
<dbReference type="Proteomes" id="UP000189229">
    <property type="component" value="Unassembled WGS sequence"/>
</dbReference>
<proteinExistence type="predicted"/>
<sequence length="68" mass="7498">MFSGAPGASTANAAASTTTTVLTACTVLLVSFALIDRAFRLLGRTRSWRFRRVRYYRQSTGRRGVLGR</sequence>
<dbReference type="EMBL" id="MVBM01000001">
    <property type="protein sequence ID" value="OOK82848.1"/>
    <property type="molecule type" value="Genomic_DNA"/>
</dbReference>
<protein>
    <submittedName>
        <fullName evidence="2">Uncharacterized protein</fullName>
    </submittedName>
</protein>
<accession>A0A1V3XUS9</accession>
<keyword evidence="1" id="KW-1133">Transmembrane helix</keyword>
<keyword evidence="1" id="KW-0472">Membrane</keyword>
<evidence type="ECO:0000256" key="1">
    <source>
        <dbReference type="SAM" id="Phobius"/>
    </source>
</evidence>
<dbReference type="AlphaFoldDB" id="A0A1V3XUS9"/>